<dbReference type="Proteomes" id="UP000650081">
    <property type="component" value="Unassembled WGS sequence"/>
</dbReference>
<dbReference type="SUPFAM" id="SSF63825">
    <property type="entry name" value="YWTD domain"/>
    <property type="match status" value="1"/>
</dbReference>
<evidence type="ECO:0000256" key="1">
    <source>
        <dbReference type="ARBA" id="ARBA00004613"/>
    </source>
</evidence>
<dbReference type="RefSeq" id="WP_187466066.1">
    <property type="nucleotide sequence ID" value="NZ_JACSIT010000084.1"/>
</dbReference>
<organism evidence="7 8">
    <name type="scientific">Neolewinella lacunae</name>
    <dbReference type="NCBI Taxonomy" id="1517758"/>
    <lineage>
        <taxon>Bacteria</taxon>
        <taxon>Pseudomonadati</taxon>
        <taxon>Bacteroidota</taxon>
        <taxon>Saprospiria</taxon>
        <taxon>Saprospirales</taxon>
        <taxon>Lewinellaceae</taxon>
        <taxon>Neolewinella</taxon>
    </lineage>
</organism>
<feature type="compositionally biased region" description="Low complexity" evidence="5">
    <location>
        <begin position="3206"/>
        <end position="3220"/>
    </location>
</feature>
<feature type="domain" description="SD-repeat containing protein B" evidence="6">
    <location>
        <begin position="722"/>
        <end position="865"/>
    </location>
</feature>
<proteinExistence type="inferred from homology"/>
<feature type="domain" description="SD-repeat containing protein B" evidence="6">
    <location>
        <begin position="1696"/>
        <end position="1764"/>
    </location>
</feature>
<dbReference type="GO" id="GO:0005576">
    <property type="term" value="C:extracellular region"/>
    <property type="evidence" value="ECO:0007669"/>
    <property type="project" value="UniProtKB-SubCell"/>
</dbReference>
<feature type="compositionally biased region" description="Acidic residues" evidence="5">
    <location>
        <begin position="3161"/>
        <end position="3173"/>
    </location>
</feature>
<comment type="caution">
    <text evidence="7">The sequence shown here is derived from an EMBL/GenBank/DDBJ whole genome shotgun (WGS) entry which is preliminary data.</text>
</comment>
<feature type="region of interest" description="Disordered" evidence="5">
    <location>
        <begin position="3148"/>
        <end position="3181"/>
    </location>
</feature>
<dbReference type="PANTHER" id="PTHR36108:SF13">
    <property type="entry name" value="COLOSSIN-B-RELATED"/>
    <property type="match status" value="1"/>
</dbReference>
<accession>A0A923T7X3</accession>
<evidence type="ECO:0000259" key="6">
    <source>
        <dbReference type="Pfam" id="PF17210"/>
    </source>
</evidence>
<keyword evidence="4" id="KW-0732">Signal</keyword>
<dbReference type="PANTHER" id="PTHR36108">
    <property type="entry name" value="COLOSSIN-B-RELATED"/>
    <property type="match status" value="1"/>
</dbReference>
<dbReference type="InterPro" id="IPR013783">
    <property type="entry name" value="Ig-like_fold"/>
</dbReference>
<evidence type="ECO:0000256" key="2">
    <source>
        <dbReference type="ARBA" id="ARBA00007257"/>
    </source>
</evidence>
<comment type="similarity">
    <text evidence="2">Belongs to the serine-aspartate repeat-containing protein (SDr) family.</text>
</comment>
<keyword evidence="8" id="KW-1185">Reference proteome</keyword>
<feature type="domain" description="SD-repeat containing protein B" evidence="6">
    <location>
        <begin position="3234"/>
        <end position="3366"/>
    </location>
</feature>
<evidence type="ECO:0000313" key="8">
    <source>
        <dbReference type="Proteomes" id="UP000650081"/>
    </source>
</evidence>
<gene>
    <name evidence="7" type="ORF">H9S92_07350</name>
</gene>
<evidence type="ECO:0000256" key="5">
    <source>
        <dbReference type="SAM" id="MobiDB-lite"/>
    </source>
</evidence>
<evidence type="ECO:0000256" key="3">
    <source>
        <dbReference type="ARBA" id="ARBA00022525"/>
    </source>
</evidence>
<reference evidence="7" key="1">
    <citation type="submission" date="2020-08" db="EMBL/GenBank/DDBJ databases">
        <title>Lewinella bacteria from marine environments.</title>
        <authorList>
            <person name="Zhong Y."/>
        </authorList>
    </citation>
    <scope>NUCLEOTIDE SEQUENCE</scope>
    <source>
        <strain evidence="7">KCTC 42187</strain>
    </source>
</reference>
<evidence type="ECO:0000313" key="7">
    <source>
        <dbReference type="EMBL" id="MBC6993971.1"/>
    </source>
</evidence>
<comment type="subcellular location">
    <subcellularLocation>
        <location evidence="1">Secreted</location>
    </subcellularLocation>
</comment>
<dbReference type="InterPro" id="IPR033764">
    <property type="entry name" value="Sdr_B"/>
</dbReference>
<dbReference type="EMBL" id="JACSIT010000084">
    <property type="protein sequence ID" value="MBC6993971.1"/>
    <property type="molecule type" value="Genomic_DNA"/>
</dbReference>
<feature type="compositionally biased region" description="Polar residues" evidence="5">
    <location>
        <begin position="3196"/>
        <end position="3205"/>
    </location>
</feature>
<dbReference type="Pfam" id="PF17210">
    <property type="entry name" value="SdrD_B"/>
    <property type="match status" value="6"/>
</dbReference>
<feature type="domain" description="SD-repeat containing protein B" evidence="6">
    <location>
        <begin position="2052"/>
        <end position="2124"/>
    </location>
</feature>
<keyword evidence="3" id="KW-0964">Secreted</keyword>
<evidence type="ECO:0000256" key="4">
    <source>
        <dbReference type="ARBA" id="ARBA00022729"/>
    </source>
</evidence>
<sequence length="3487" mass="365105">MKKIQPSLRPNRSVYLSLFGAGLALALVLGYGQAKNLLAHLLPGGGPDGPTAVQDGASLAFGPNDLMVSVFDDYNSDGTDNGAGEPGISGLTVTAYDAANTPTVFTDSGDGNYLFTPGNANVYRVEITGIDDAFEPSVAGATTTFFMARGQTVAVGLHVPDEYYPGTGVFLTTPCYVDGASNGPNSGGDVLVVVPASGLTTGVGNRTPTEYFVANHNEIGATFGVAYARQAQTLFAAAFTKRHTAFGPGGTGAIYRVGLTSATAPVTAAAPTTFINLNTLFGANTAGANPHPNTADFDRDPLAYDAVGKVGLGGLAFTEENNTLWTINLADRRLYEMPLGGTRSNPTAPSAAAISRWPATGSLVDLPGLPGTPAERAINVRPFAVKAHRGEIYIGVVYTGESTVVLNGANTLVTNTGDRTVMRGYVYKFDPTTDVFTQVLSFPFNYIRGQAIDFCSNNAQAEFFPWAPVYDKNTFQTAVMGNSAVSGSLPPERAYPQPWITDLEFDENGKLLIGVRDRFADQHGFNKLPPTTATADPNLRFSADGAGDILVASPAVSGNGTYVLENNSGNGVGGEPFGPTTGINKQEGPGNGEFFFDDRYRPADATPDGPTRPNCSLDVNDMDPILEPTREQGHDEVSLGGLFQYNGTLNLLLSVYDPINAFDDFNQAGFMSLSTINGSRQGAALVYASLDFNAGTPDNPATFGKGNGLGDVEGVAPAAPLEIGNRVWLDVNNDGIQNPGENGINGVRVELFKDIGGVMTKVAETTTAASATQGDGAFRFSSSPAQTWSNGQTRVLPDMNYEVRVSLANLQSVNGNIIAFATANAGGNATNNNKTDLSDSDANTSGVIAVRTGQPGDNNHTLDIGAVACNIAIASASPGTCVPATNTYTLDVEVTYANIPSGEMIVITTSNGANQSFTPAAASGTETFTLTGLASDGVADIDVTATYSTSTVCTATLADAYDAPADCTPVCSLDITRVDIQCTNGTTFTVSFDVEWDFLNAPSDVIEVSVGGIAQTSINPSAATGIQSFGPISVAGPAYDVLLSAAFQATATCTATSLVDLIACTDPCAGELGGNVFNDFNNDGADAGATEVGQGNVLVEIYECDGATPVATTYTNANGDWSVDDSGFTYPVRVEFSTPLQDYLQPSYAGADNGTDVQFVDAPSCEVDYGVIDISQYCNENPLVAVVCFPRNTDGSAEPIVVFVETNDARNWPGPSIAGDTDGRWGIPAGATAANYPAVAEVFATKVQVETTFGLDWDADNSRLYTGAYMRAFASMGSNSSSNGFAEGAIYEIPIDLANSTSTSAQMWLDLETLLGDGIAGTFIADAVFPGPAAYGVNSLNPNQIGYTGLGSIKVSNDNSELYVVNLATREVLVIPIGPNGAAPTTAAEIKRFPLPTSQCGGTFPDGRPLSAVLGLGVHPESGRVYATLTCTGPTIADVTGHVYSFDPSDATPSAADFNLELTIPLNINRPASSPNSNRFWGQIGHPWETLIPSAVSYNNDPTIGGTAFNPLPRELVSQHIQPWLGEVGFARQNDGTYAMVVGERNRYHDVINGSFYVAGGVFFRACGSEGNWSLESGGSCGSATSSVAYTMSGTRAGQYVSDQNQFFYYVGREGTMGAGTVDIPKGTSEMVIPAMDNLFNSSTSGLSWLSTVDGGRLRDVRILGDFSPGGFNNTNFTKANNWGAIAALCENPPIQIGNYVWEDADEDGVQDACEDPIAGIPVSLYNKATMAFVDVQTTGANGEYYFSDVDPNTEYAIVFGYDYTNMATTGLWDETAGELKVGNIPYALTQADNGEGNSQDLNDSDATLMDMAGLTGYPIISYTTGTETDHTLDVGLVRQPSIEILDPCQCFDVEYDAPETDPLEFLDSIKVTGPAGQTWRVVAQVGMEVVDSFMNRPIPLDTVLREIMPGMYTLNFAHTSRRGYQVTVENNLGQQLTIGAVCNNPAITVTPFNLTPLCNVNTDPVQIVSSARLNGMEVPGTFTYEIIEEHYAETGTPITEIDADAYPDGTILLIRGRYVPSDPQYCPHTFVYEVEILTSACPCENIQDGDDLGGTAFIDQNNDGSMTGDAGQEGVVVRVYDCDGELVCTTVTNENGDWNCQDLNPGEDYRVEFSLPTDGSLANLQPSYAGTDNGTNVQFVQPGTCEVDYGLVDVEEYCNDARILLPCYENGSGVNNSNPVLIQLGYGATGMGANVYPVDAVASTNGSLWGLSYSRKLQMAYTSAFLKRQVGIGERGYDGIYVYDYSNSSVGALVGGFDLEGVVPANGGAAISLGTVTRSLIPSGSGTGDNELSADRNQASRDADAFAKVGKISFGDIDVDEATNTLWVVNLNQRTLLSIDLDQVTPSANVPNTLPSAAVNAYNILGGGTGPTISGAPLCINGELRPFALKIKGGIGYLGAICDASGSATIDGPAEQTAYVLSFDVNNPTSFTEVLSFGLNYPREVSWQPFSPGPGFDPLESDQWQRWMDSWNPAEIKTGIGGLFDGAPQPILSDIEFLEDGSMVLGLMDRFSMQQGWDNLIPTSGSSQLALAVSHGDILLAYHTGLGYVLEGPNVNDVPATLPGGAVSGEKTNDGPSRGGEFFFGDRYVGSDATHPETAMGGLAVLPGSNEVTAVSFDPFAFNSMGVRWLSTATGAQTRAYQILAGGRAAFGKGSALGDVELICDPAPIQIGNYVWIDTDEDGVQDPCETPVAGIPVSLYNKDTDTFVDVQTTGVNGEYYFNDVDPNTNYAIVFGYDHTSTVTDLLWDPVNMEILIDGLPYGLTAADTGEGNSPDLNDSDASLMDMAGLTQYPIISYTTGTETDHTLDAGLISLCIPPSATFVPIPGDCNGIIINNNGRIVLTTTTDADKYGVSAPGAATYDGPDYDAAPAIPVLYADIVTNVPNAGETYIVRIFNGDNGCFTDYPVVVPVANCPIDPQGFIYCEETGEIITGGSISVSGPGTFVITLDGSTGEYQFFTDGTPGIYTITYTPPAGYTLSANRLPAGVLDPTGQPDPFLVGASSADGLVLDDFTAGANPFYLEINFAPGDPEVFTNNIPLQGCSVTLGSTVFEDAENNGVQDATDSGIAGVLVQLFSPGPDGMVGGGDDVEINVGPDGIRGTADDAPGGMPTDANGDYFFQGLAAGDYYVQIGAANFGPAGTLELIPSSSNTTSGTFAGETDPDDNVDNDDEGTQPGGGGTVVTSGIITLSANAEPTDATSETAQGNTQDNTTGNTDDDNGNMTLDFGFFAPVAVGDYAFVDLDMDGTQSAGDEVLPGVVVTLYDSETMLPYAGTDVNGNPITPLTTDANGLYLFSNLPPDDYYVVFNIAGIDNADLYDFAMPNVGGDDALDSDAAPLNASDDTAPSGQTGFLSSGEEDLTLDAGVTCAITVEVSDPFTICSTQPIDLLAGASVAPARLGGAWSTPDGTGTFTDASGTPLTAPYALGTAARYLPSAADARRGFVTLTLTSGDPGLLVPPSSCDPVSASVQIEILKVDCGSFFWNGMD</sequence>
<dbReference type="Gene3D" id="2.60.40.10">
    <property type="entry name" value="Immunoglobulins"/>
    <property type="match status" value="8"/>
</dbReference>
<dbReference type="SUPFAM" id="SSF117074">
    <property type="entry name" value="Hypothetical protein PA1324"/>
    <property type="match status" value="6"/>
</dbReference>
<protein>
    <recommendedName>
        <fullName evidence="6">SD-repeat containing protein B domain-containing protein</fullName>
    </recommendedName>
</protein>
<feature type="region of interest" description="Disordered" evidence="5">
    <location>
        <begin position="3196"/>
        <end position="3220"/>
    </location>
</feature>
<feature type="domain" description="SD-repeat containing protein B" evidence="6">
    <location>
        <begin position="3046"/>
        <end position="3134"/>
    </location>
</feature>
<name>A0A923T7X3_9BACT</name>
<feature type="domain" description="SD-repeat containing protein B" evidence="6">
    <location>
        <begin position="2671"/>
        <end position="2744"/>
    </location>
</feature>